<protein>
    <recommendedName>
        <fullName evidence="3">PAS domain-containing protein</fullName>
    </recommendedName>
</protein>
<sequence>MLSNRRTVSTAEQIRSPELQRLFAYWNSVRGGRFAPARKDINPKDIRDILGHLLLVDVAAGRKDLRIRLMGTRLVNCFDRDLTGQMIAHHQDPLLHLLESYCHPVLNERAPVLFGPIQCHMDQVDIFIHETLALPLSPDQSRINMLLMGMSCQPRSNIGPLAA</sequence>
<evidence type="ECO:0008006" key="3">
    <source>
        <dbReference type="Google" id="ProtNLM"/>
    </source>
</evidence>
<dbReference type="Proteomes" id="UP000324996">
    <property type="component" value="Unassembled WGS sequence"/>
</dbReference>
<proteinExistence type="predicted"/>
<evidence type="ECO:0000313" key="1">
    <source>
        <dbReference type="EMBL" id="GER04510.1"/>
    </source>
</evidence>
<comment type="caution">
    <text evidence="1">The sequence shown here is derived from an EMBL/GenBank/DDBJ whole genome shotgun (WGS) entry which is preliminary data.</text>
</comment>
<name>A0A5A7NAK9_9PROT</name>
<reference evidence="1 2" key="1">
    <citation type="submission" date="2019-09" db="EMBL/GenBank/DDBJ databases">
        <title>NBRP : Genome information of microbial organism related human and environment.</title>
        <authorList>
            <person name="Hattori M."/>
            <person name="Oshima K."/>
            <person name="Inaba H."/>
            <person name="Suda W."/>
            <person name="Sakamoto M."/>
            <person name="Iino T."/>
            <person name="Kitahara M."/>
            <person name="Oshida Y."/>
            <person name="Iida T."/>
            <person name="Kudo T."/>
            <person name="Itoh T."/>
            <person name="Ohkuma M."/>
        </authorList>
    </citation>
    <scope>NUCLEOTIDE SEQUENCE [LARGE SCALE GENOMIC DNA]</scope>
    <source>
        <strain evidence="1 2">Q-1</strain>
    </source>
</reference>
<dbReference type="AlphaFoldDB" id="A0A5A7NAK9"/>
<evidence type="ECO:0000313" key="2">
    <source>
        <dbReference type="Proteomes" id="UP000324996"/>
    </source>
</evidence>
<dbReference type="Pfam" id="PF07310">
    <property type="entry name" value="PAS_5"/>
    <property type="match status" value="1"/>
</dbReference>
<organism evidence="1 2">
    <name type="scientific">Iodidimonas nitroreducens</name>
    <dbReference type="NCBI Taxonomy" id="1236968"/>
    <lineage>
        <taxon>Bacteria</taxon>
        <taxon>Pseudomonadati</taxon>
        <taxon>Pseudomonadota</taxon>
        <taxon>Alphaproteobacteria</taxon>
        <taxon>Iodidimonadales</taxon>
        <taxon>Iodidimonadaceae</taxon>
        <taxon>Iodidimonas</taxon>
    </lineage>
</organism>
<keyword evidence="2" id="KW-1185">Reference proteome</keyword>
<dbReference type="InterPro" id="IPR009922">
    <property type="entry name" value="DUF1457"/>
</dbReference>
<dbReference type="RefSeq" id="WP_052370792.1">
    <property type="nucleotide sequence ID" value="NZ_BKCN01000011.1"/>
</dbReference>
<gene>
    <name evidence="1" type="ORF">JCM17846_21920</name>
</gene>
<dbReference type="EMBL" id="BKCN01000011">
    <property type="protein sequence ID" value="GER04510.1"/>
    <property type="molecule type" value="Genomic_DNA"/>
</dbReference>
<accession>A0A5A7NAK9</accession>